<feature type="transmembrane region" description="Helical" evidence="1">
    <location>
        <begin position="225"/>
        <end position="251"/>
    </location>
</feature>
<evidence type="ECO:0008006" key="4">
    <source>
        <dbReference type="Google" id="ProtNLM"/>
    </source>
</evidence>
<evidence type="ECO:0000313" key="3">
    <source>
        <dbReference type="Proteomes" id="UP000184432"/>
    </source>
</evidence>
<dbReference type="Proteomes" id="UP000184432">
    <property type="component" value="Unassembled WGS sequence"/>
</dbReference>
<keyword evidence="1" id="KW-0472">Membrane</keyword>
<feature type="transmembrane region" description="Helical" evidence="1">
    <location>
        <begin position="87"/>
        <end position="107"/>
    </location>
</feature>
<evidence type="ECO:0000256" key="1">
    <source>
        <dbReference type="SAM" id="Phobius"/>
    </source>
</evidence>
<keyword evidence="1" id="KW-0812">Transmembrane</keyword>
<proteinExistence type="predicted"/>
<dbReference type="AlphaFoldDB" id="A0A1M6J4S8"/>
<evidence type="ECO:0000313" key="2">
    <source>
        <dbReference type="EMBL" id="SHJ41696.1"/>
    </source>
</evidence>
<sequence length="430" mass="50204">MTVNQDITKTNWNLATKIAFRFFCVYFFLHIFPFPLSYLETLLGNNPFSFYTNGMQQLSVWVGKNVLGINYEITIGFNGSGDTTSNYIVHFIIAVMSLIIMVIWSIIDFKRQNYDKVLLYFRAFIRYYVASILFVYGFGKVIPLQFSELNNFDLIKTFGDQSPMGLMWNFMEYSDTYTRFSGFAEVIAGALLLFRKTVVFGAIVVIGVMFNVFMMNMSYDIPGKLYSGLITMMGLFLLSPDIKRILNFFILNKTVYPKTILPYFSNSKYQKTVLIFKVLFIGFLIYNNLGGAIKNQEKWGKKAPKPALYGIYEVEEFIQNNDTLPPLATDSIRWKRIIVDKWYSGIQTMDEKIIRFKEETDTISKTLKLTSNTDSTDVMSFYFKQKDSLFYFETIYKGDTLKIKTEKKPREDFLLINRGFHWISERPFNR</sequence>
<accession>A0A1M6J4S8</accession>
<gene>
    <name evidence="2" type="ORF">SAMN04488508_108249</name>
</gene>
<feature type="transmembrane region" description="Helical" evidence="1">
    <location>
        <begin position="199"/>
        <end position="219"/>
    </location>
</feature>
<protein>
    <recommendedName>
        <fullName evidence="4">DoxX protein</fullName>
    </recommendedName>
</protein>
<keyword evidence="1" id="KW-1133">Transmembrane helix</keyword>
<reference evidence="3" key="1">
    <citation type="submission" date="2016-11" db="EMBL/GenBank/DDBJ databases">
        <authorList>
            <person name="Varghese N."/>
            <person name="Submissions S."/>
        </authorList>
    </citation>
    <scope>NUCLEOTIDE SEQUENCE [LARGE SCALE GENOMIC DNA]</scope>
    <source>
        <strain evidence="3">DSM 22623</strain>
    </source>
</reference>
<feature type="transmembrane region" description="Helical" evidence="1">
    <location>
        <begin position="272"/>
        <end position="289"/>
    </location>
</feature>
<keyword evidence="3" id="KW-1185">Reference proteome</keyword>
<name>A0A1M6J4S8_9FLAO</name>
<dbReference type="EMBL" id="FQYP01000008">
    <property type="protein sequence ID" value="SHJ41696.1"/>
    <property type="molecule type" value="Genomic_DNA"/>
</dbReference>
<organism evidence="2 3">
    <name type="scientific">Aquimarina spongiae</name>
    <dbReference type="NCBI Taxonomy" id="570521"/>
    <lineage>
        <taxon>Bacteria</taxon>
        <taxon>Pseudomonadati</taxon>
        <taxon>Bacteroidota</taxon>
        <taxon>Flavobacteriia</taxon>
        <taxon>Flavobacteriales</taxon>
        <taxon>Flavobacteriaceae</taxon>
        <taxon>Aquimarina</taxon>
    </lineage>
</organism>
<dbReference type="STRING" id="570521.SAMN04488508_108249"/>
<feature type="transmembrane region" description="Helical" evidence="1">
    <location>
        <begin position="119"/>
        <end position="139"/>
    </location>
</feature>
<feature type="transmembrane region" description="Helical" evidence="1">
    <location>
        <begin position="18"/>
        <end position="39"/>
    </location>
</feature>